<dbReference type="KEGG" id="obi:106872677"/>
<keyword evidence="1" id="KW-0479">Metal-binding</keyword>
<feature type="domain" description="C2H2-type" evidence="7">
    <location>
        <begin position="1270"/>
        <end position="1298"/>
    </location>
</feature>
<evidence type="ECO:0000256" key="4">
    <source>
        <dbReference type="ARBA" id="ARBA00022833"/>
    </source>
</evidence>
<name>A0A0L8H6U0_OCTBM</name>
<feature type="domain" description="C2H2-type" evidence="7">
    <location>
        <begin position="2024"/>
        <end position="2051"/>
    </location>
</feature>
<reference evidence="8" key="1">
    <citation type="submission" date="2015-07" db="EMBL/GenBank/DDBJ databases">
        <title>MeaNS - Measles Nucleotide Surveillance Program.</title>
        <authorList>
            <person name="Tran T."/>
            <person name="Druce J."/>
        </authorList>
    </citation>
    <scope>NUCLEOTIDE SEQUENCE</scope>
    <source>
        <strain evidence="8">UCB-OBI-ISO-001</strain>
        <tissue evidence="8">Gonad</tissue>
    </source>
</reference>
<dbReference type="PANTHER" id="PTHR24403:SF105">
    <property type="entry name" value="ZINC FINGER PROTEIN 2-LIKE ISOFORM X1"/>
    <property type="match status" value="1"/>
</dbReference>
<feature type="domain" description="C2H2-type" evidence="7">
    <location>
        <begin position="569"/>
        <end position="597"/>
    </location>
</feature>
<feature type="region of interest" description="Disordered" evidence="6">
    <location>
        <begin position="1335"/>
        <end position="1373"/>
    </location>
</feature>
<evidence type="ECO:0000259" key="7">
    <source>
        <dbReference type="PROSITE" id="PS50157"/>
    </source>
</evidence>
<organism evidence="8">
    <name type="scientific">Octopus bimaculoides</name>
    <name type="common">California two-spotted octopus</name>
    <dbReference type="NCBI Taxonomy" id="37653"/>
    <lineage>
        <taxon>Eukaryota</taxon>
        <taxon>Metazoa</taxon>
        <taxon>Spiralia</taxon>
        <taxon>Lophotrochozoa</taxon>
        <taxon>Mollusca</taxon>
        <taxon>Cephalopoda</taxon>
        <taxon>Coleoidea</taxon>
        <taxon>Octopodiformes</taxon>
        <taxon>Octopoda</taxon>
        <taxon>Incirrata</taxon>
        <taxon>Octopodidae</taxon>
        <taxon>Octopus</taxon>
    </lineage>
</organism>
<evidence type="ECO:0000313" key="8">
    <source>
        <dbReference type="EMBL" id="KOF84480.1"/>
    </source>
</evidence>
<feature type="region of interest" description="Disordered" evidence="6">
    <location>
        <begin position="756"/>
        <end position="795"/>
    </location>
</feature>
<feature type="domain" description="C2H2-type" evidence="7">
    <location>
        <begin position="1411"/>
        <end position="1434"/>
    </location>
</feature>
<dbReference type="EMBL" id="KQ419149">
    <property type="protein sequence ID" value="KOF84480.1"/>
    <property type="molecule type" value="Genomic_DNA"/>
</dbReference>
<feature type="region of interest" description="Disordered" evidence="6">
    <location>
        <begin position="2088"/>
        <end position="2108"/>
    </location>
</feature>
<dbReference type="OrthoDB" id="6077919at2759"/>
<feature type="domain" description="C2H2-type" evidence="7">
    <location>
        <begin position="2113"/>
        <end position="2135"/>
    </location>
</feature>
<keyword evidence="3 5" id="KW-0863">Zinc-finger</keyword>
<feature type="region of interest" description="Disordered" evidence="6">
    <location>
        <begin position="420"/>
        <end position="447"/>
    </location>
</feature>
<dbReference type="GO" id="GO:0045944">
    <property type="term" value="P:positive regulation of transcription by RNA polymerase II"/>
    <property type="evidence" value="ECO:0007669"/>
    <property type="project" value="TreeGrafter"/>
</dbReference>
<dbReference type="OMA" id="VCTYCEY"/>
<proteinExistence type="predicted"/>
<sequence>MGRSLQPLRFCNLCEFSTRNKYFFKRHINFCRRRNRNKEFLTGSLPPPSTISEDTMASTPELEEVPVVVKNDTSSQEIQDIDEASMDMDDGSLIESSPMNQSSYDEYPEISGSSSSGGILPPPNVCRNYHCQECSFTTTKSKMFLYHQIDVHGANFNVFPCDFCEYASRWKHKLLRHKEKAHKATVTMEELQPEYTATKTSPAPSSPKPKKPSPARYTISNRAAKLKRSRAQIGKNNNLDSCSMYIEKLNTNFNGSSVFKCKLCLYTSKTRMQAYKHVYSCHIKAKVFKCKLCNFSTEKKIDFYIHKSKHTNENFYQCKECLYGTTLKTNYDRHMLNHEMTSAFTCNLCTYSSPNEGALKRHLTNHHSNSEENVSLIVSSTSTAAADTKPRDVRDSTIETFSPETIVESAVPTKFVDQIEKEDDGVIADDDEDEEDEDEGRRRTVEGPSHHRYTKSFCYRCLICGLKYKRSPDMNRHMKLKHNICLQEFKKLDLDKQYRMLNSVDKKDDANDNGYEDDYGAPLDLSIKTMRSVFNVSKTKLKCTYCSYIAKWPCDLRRHMAVHSIDKRYKCHLCMRKYKYFGDLNVHVRRDHDIEPDKALIEKVTTVQKKKSSPTIFKCPSCSFTSSYKSEIDRHSKLHDGNKPYKCKLCKYQSHWKGDMNRHLYRHHPSEVQQEEDIKNLVIYQKIINSEMMSTTKSIVTPSSSSTSLSSSLVTTSCDTSTVSVPATVATITSTSTSSSSATTTTSTTISIISPISSTDDTKDLSNTKQEETTDDKSILPSECGSDMETSKLNEETPTLISDSSMVEGSSLERSAEGVSTAFTEISEETNQKEVLGPFLCNYCDFSAPAPSKLKAHLATHWNLKKFKCPICGKRSNWKWDIRKHIRKEHPGQNDDVIVMSEQEAEATVLKYMETMPTNRREHQLNVAMLKPKKLFKCSQCNFQSAFRWTVLKHLRSDHSNQSGILGDNQGVENVLGNSDNHIINQIDIDESIVKIEPGTTPPKSSSVLSISSAKSTSPGNFVAKPTVVSSSNMPVLSVPVISKLKGSKKDTKSSSDKPYMCPLCGKRTTFRGDVRKHYRYMHPGEEIRILYVGSLSNEEILTRTNEIKLTNPYISPIKKEKISTSQTTEKLSDINIHSSKQSPTDTTLILASDKLKDTPEHTTALEALYSNPKRVGYIKPFKCSACGRRSNWKWDLKKHIRERHPEGGYVIVMEEEEARLSLLAECYPNHPLVTKQKDGPATSDEFSSSSLTLVTSAAQRNAQKLWRQFECSGCGYKSNWRSDVYRHIKRRHNNNRSKVMCIDHKVSDYPPPFYFKFKKSEGCYEKKTADKLTHLDMTPDTESPSANNSITNSEATATPDQTPRSESITDLSSSSLLGHGKMWKCNKCTYRHKDKMLVLRHLTSHKVKPYKCKLCGHSSNYRSALYRHLRQKHGCNDYSLCKLSISYSADSEIGAASGEENDTDIGDLMDLYTCKICKFQSTWKACLYRHLRERHGTTDYNNCYIKLKSTQEGELEEDLGSVDIQEPIPERIIDRPLNKFQCNVCPYSTKKPTLLKFHMSYHKPRGQNRFKCKFCPYYVCARRLLNQHVRLHSNEHAKSKVGSKQANVSLKTDDFSSLNINIAPRVPSTKRMKFTCEKCPYATNSKNDFLYHKQFHRVKLSNSTAFKCDYCDYWVSHRRLLKQHLRLHIDPDQLSPVKTEATDVQLLYDAVEIASVKQKLIVSKILPSLSQPENSDSAIKIAARYAIFGNKPGYILKNGVYKKLLKCSKCPYTNIRNRNLRLHELMHGRRSSGHPLLKCPHCDYFVGSKGLLSHHLKVHQHQYVPDLNDNTISELEQLEGISLEPDDDLNDKSDMEISTESKVDALLEIAQFKKFCCEKCPYASAKRTHFERHIELHGSKQHYTCEYCDYSVPSNNLLVQHRKLHFSPNPNLVATQSISNLQRLPEIPADVALASALPPLDSNDPVPLSVTHDHLDLYEHVQPEKEDSDIVKKVYHCDRCPYSNTRRDHMVTHLRFHVVRSELACPYCDYTVSKNHLLAQHVRVHFCPLPELSNWLNENGQKDRVDQSKEQDLSEALRVAQLYQQMNPTTVKNENDESKDKDDSQLEDPLSTVCRYCDRSFSDTPAVLKHERQHLIGNQFDAFARQSPGLEPATAVASG</sequence>
<dbReference type="InterPro" id="IPR013087">
    <property type="entry name" value="Znf_C2H2_type"/>
</dbReference>
<protein>
    <recommendedName>
        <fullName evidence="7">C2H2-type domain-containing protein</fullName>
    </recommendedName>
</protein>
<dbReference type="PROSITE" id="PS50157">
    <property type="entry name" value="ZINC_FINGER_C2H2_2"/>
    <property type="match status" value="16"/>
</dbReference>
<dbReference type="Gene3D" id="3.30.160.60">
    <property type="entry name" value="Classic Zinc Finger"/>
    <property type="match status" value="14"/>
</dbReference>
<feature type="domain" description="C2H2-type" evidence="7">
    <location>
        <begin position="344"/>
        <end position="372"/>
    </location>
</feature>
<evidence type="ECO:0000256" key="5">
    <source>
        <dbReference type="PROSITE-ProRule" id="PRU00042"/>
    </source>
</evidence>
<dbReference type="SUPFAM" id="SSF57667">
    <property type="entry name" value="beta-beta-alpha zinc fingers"/>
    <property type="match status" value="10"/>
</dbReference>
<feature type="domain" description="C2H2-type" evidence="7">
    <location>
        <begin position="867"/>
        <end position="895"/>
    </location>
</feature>
<gene>
    <name evidence="8" type="ORF">OCBIM_22022032mg</name>
</gene>
<evidence type="ECO:0000256" key="2">
    <source>
        <dbReference type="ARBA" id="ARBA00022737"/>
    </source>
</evidence>
<feature type="domain" description="C2H2-type" evidence="7">
    <location>
        <begin position="1904"/>
        <end position="1931"/>
    </location>
</feature>
<keyword evidence="2" id="KW-0677">Repeat</keyword>
<feature type="domain" description="C2H2-type" evidence="7">
    <location>
        <begin position="1182"/>
        <end position="1205"/>
    </location>
</feature>
<evidence type="ECO:0000256" key="6">
    <source>
        <dbReference type="SAM" id="MobiDB-lite"/>
    </source>
</evidence>
<feature type="domain" description="C2H2-type" evidence="7">
    <location>
        <begin position="1060"/>
        <end position="1088"/>
    </location>
</feature>
<feature type="region of interest" description="Disordered" evidence="6">
    <location>
        <begin position="186"/>
        <end position="217"/>
    </location>
</feature>
<evidence type="ECO:0000256" key="1">
    <source>
        <dbReference type="ARBA" id="ARBA00022723"/>
    </source>
</evidence>
<feature type="compositionally biased region" description="Polar residues" evidence="6">
    <location>
        <begin position="1341"/>
        <end position="1371"/>
    </location>
</feature>
<dbReference type="GO" id="GO:0005634">
    <property type="term" value="C:nucleus"/>
    <property type="evidence" value="ECO:0007669"/>
    <property type="project" value="TreeGrafter"/>
</dbReference>
<dbReference type="GO" id="GO:0008270">
    <property type="term" value="F:zinc ion binding"/>
    <property type="evidence" value="ECO:0007669"/>
    <property type="project" value="UniProtKB-KW"/>
</dbReference>
<dbReference type="SMART" id="SM00355">
    <property type="entry name" value="ZnF_C2H2"/>
    <property type="match status" value="32"/>
</dbReference>
<evidence type="ECO:0000256" key="3">
    <source>
        <dbReference type="ARBA" id="ARBA00022771"/>
    </source>
</evidence>
<feature type="domain" description="C2H2-type" evidence="7">
    <location>
        <begin position="459"/>
        <end position="482"/>
    </location>
</feature>
<feature type="domain" description="C2H2-type" evidence="7">
    <location>
        <begin position="1996"/>
        <end position="2023"/>
    </location>
</feature>
<feature type="domain" description="C2H2-type" evidence="7">
    <location>
        <begin position="617"/>
        <end position="644"/>
    </location>
</feature>
<feature type="compositionally biased region" description="Basic and acidic residues" evidence="6">
    <location>
        <begin position="2094"/>
        <end position="2105"/>
    </location>
</feature>
<feature type="compositionally biased region" description="Basic and acidic residues" evidence="6">
    <location>
        <begin position="760"/>
        <end position="778"/>
    </location>
</feature>
<dbReference type="Pfam" id="PF00096">
    <property type="entry name" value="zf-C2H2"/>
    <property type="match status" value="1"/>
</dbReference>
<feature type="domain" description="C2H2-type" evidence="7">
    <location>
        <begin position="1667"/>
        <end position="1694"/>
    </location>
</feature>
<keyword evidence="4" id="KW-0862">Zinc</keyword>
<feature type="domain" description="C2H2-type" evidence="7">
    <location>
        <begin position="1571"/>
        <end position="1598"/>
    </location>
</feature>
<dbReference type="PANTHER" id="PTHR24403">
    <property type="entry name" value="ZINC FINGER PROTEIN"/>
    <property type="match status" value="1"/>
</dbReference>
<feature type="compositionally biased region" description="Acidic residues" evidence="6">
    <location>
        <begin position="420"/>
        <end position="438"/>
    </location>
</feature>
<dbReference type="PROSITE" id="PS00028">
    <property type="entry name" value="ZINC_FINGER_C2H2_1"/>
    <property type="match status" value="8"/>
</dbReference>
<dbReference type="Pfam" id="PF13909">
    <property type="entry name" value="zf-H2C2_5"/>
    <property type="match status" value="1"/>
</dbReference>
<dbReference type="InterPro" id="IPR050688">
    <property type="entry name" value="Zinc_finger/UBP_domain"/>
</dbReference>
<accession>A0A0L8H6U0</accession>
<feature type="domain" description="C2H2-type" evidence="7">
    <location>
        <begin position="1876"/>
        <end position="1903"/>
    </location>
</feature>
<dbReference type="InterPro" id="IPR036236">
    <property type="entry name" value="Znf_C2H2_sf"/>
</dbReference>